<dbReference type="SUPFAM" id="SSF51120">
    <property type="entry name" value="beta-Roll"/>
    <property type="match status" value="3"/>
</dbReference>
<evidence type="ECO:0000256" key="2">
    <source>
        <dbReference type="ARBA" id="ARBA00022525"/>
    </source>
</evidence>
<dbReference type="STRING" id="630515.SAMN04489812_1991"/>
<keyword evidence="2" id="KW-0964">Secreted</keyword>
<dbReference type="InterPro" id="IPR050557">
    <property type="entry name" value="RTX_toxin/Mannuronan_C5-epim"/>
</dbReference>
<dbReference type="AlphaFoldDB" id="A0A1H1SF77"/>
<organism evidence="4 5">
    <name type="scientific">Microlunatus soli</name>
    <dbReference type="NCBI Taxonomy" id="630515"/>
    <lineage>
        <taxon>Bacteria</taxon>
        <taxon>Bacillati</taxon>
        <taxon>Actinomycetota</taxon>
        <taxon>Actinomycetes</taxon>
        <taxon>Propionibacteriales</taxon>
        <taxon>Propionibacteriaceae</taxon>
        <taxon>Microlunatus</taxon>
    </lineage>
</organism>
<proteinExistence type="predicted"/>
<reference evidence="4 5" key="1">
    <citation type="submission" date="2016-10" db="EMBL/GenBank/DDBJ databases">
        <authorList>
            <person name="de Groot N.N."/>
        </authorList>
    </citation>
    <scope>NUCLEOTIDE SEQUENCE [LARGE SCALE GENOMIC DNA]</scope>
    <source>
        <strain evidence="4 5">DSM 21800</strain>
    </source>
</reference>
<comment type="subcellular location">
    <subcellularLocation>
        <location evidence="1">Secreted</location>
    </subcellularLocation>
</comment>
<evidence type="ECO:0000256" key="3">
    <source>
        <dbReference type="SAM" id="MobiDB-lite"/>
    </source>
</evidence>
<dbReference type="RefSeq" id="WP_091523750.1">
    <property type="nucleotide sequence ID" value="NZ_LT629772.1"/>
</dbReference>
<protein>
    <submittedName>
        <fullName evidence="4">Ca2+-binding protein, RTX toxin-related</fullName>
    </submittedName>
</protein>
<accession>A0A1H1SF77</accession>
<dbReference type="Pfam" id="PF00353">
    <property type="entry name" value="HemolysinCabind"/>
    <property type="match status" value="3"/>
</dbReference>
<keyword evidence="5" id="KW-1185">Reference proteome</keyword>
<dbReference type="GO" id="GO:0005576">
    <property type="term" value="C:extracellular region"/>
    <property type="evidence" value="ECO:0007669"/>
    <property type="project" value="UniProtKB-SubCell"/>
</dbReference>
<feature type="region of interest" description="Disordered" evidence="3">
    <location>
        <begin position="423"/>
        <end position="445"/>
    </location>
</feature>
<dbReference type="Proteomes" id="UP000199103">
    <property type="component" value="Chromosome I"/>
</dbReference>
<dbReference type="OrthoDB" id="3480673at2"/>
<gene>
    <name evidence="4" type="ORF">SAMN04489812_1991</name>
</gene>
<dbReference type="PRINTS" id="PR00313">
    <property type="entry name" value="CABNDNGRPT"/>
</dbReference>
<dbReference type="EMBL" id="LT629772">
    <property type="protein sequence ID" value="SDS46581.1"/>
    <property type="molecule type" value="Genomic_DNA"/>
</dbReference>
<dbReference type="InterPro" id="IPR001343">
    <property type="entry name" value="Hemolysn_Ca-bd"/>
</dbReference>
<sequence>MKINRVRIGTGLLAAGALAVGVIGSGGTPVAQAEDLCHGKPVTQMIDEDDDFTTHYGTAGDDVVVLKGSAWFTYDAKGGDDTICVGGHGSQVIGGAGDDWVSASAVTASAKIVGGVGDDSLAGSEKNDIIFGGPGSDQITGLAGNDEIYPDQLDFDHERVTEDPADTVDAGAGSDIVSVSILSKAASAGTDTIRAGSGGDALKIDGVAVDVDLAKGTGRASAGGPSDHFFDVESFWAQSPADITGSRHSDFISVGGHDSRVDAKGGADEIVVTGGDSEVSAGSGDDRVDYRADKQGGVIRLGHGRDTMLVQAGRGVEVDGGPGDDRFRLLTHGEVEEDPIATGPITAQFLGESGTDTMSWDCSSTVDVAAGTLHCTHRKATVSFGGLQVYRATEWPRWKDTFRGGPHRDVFYGGADDDTMYGSKGNDKLTGGKGNDTADGGPGSDVCRAEVKKRC</sequence>
<dbReference type="Gene3D" id="2.150.10.10">
    <property type="entry name" value="Serralysin-like metalloprotease, C-terminal"/>
    <property type="match status" value="2"/>
</dbReference>
<evidence type="ECO:0000313" key="4">
    <source>
        <dbReference type="EMBL" id="SDS46581.1"/>
    </source>
</evidence>
<evidence type="ECO:0000313" key="5">
    <source>
        <dbReference type="Proteomes" id="UP000199103"/>
    </source>
</evidence>
<evidence type="ECO:0000256" key="1">
    <source>
        <dbReference type="ARBA" id="ARBA00004613"/>
    </source>
</evidence>
<dbReference type="PANTHER" id="PTHR38340">
    <property type="entry name" value="S-LAYER PROTEIN"/>
    <property type="match status" value="1"/>
</dbReference>
<dbReference type="InterPro" id="IPR011049">
    <property type="entry name" value="Serralysin-like_metalloprot_C"/>
</dbReference>
<dbReference type="GO" id="GO:0005509">
    <property type="term" value="F:calcium ion binding"/>
    <property type="evidence" value="ECO:0007669"/>
    <property type="project" value="InterPro"/>
</dbReference>
<name>A0A1H1SF77_9ACTN</name>
<dbReference type="PANTHER" id="PTHR38340:SF1">
    <property type="entry name" value="S-LAYER PROTEIN"/>
    <property type="match status" value="1"/>
</dbReference>